<reference evidence="1 2" key="1">
    <citation type="submission" date="2022-10" db="EMBL/GenBank/DDBJ databases">
        <title>High-quality genome sequences of two octocoral-associated bacteria, Endozoicomonas euniceicola EF212 and Endozoicomonas gorgoniicola PS125.</title>
        <authorList>
            <person name="Chiou Y.-J."/>
            <person name="Chen Y.-H."/>
        </authorList>
    </citation>
    <scope>NUCLEOTIDE SEQUENCE [LARGE SCALE GENOMIC DNA]</scope>
    <source>
        <strain evidence="1 2">PS125</strain>
    </source>
</reference>
<name>A0ABT3N4E4_9GAMM</name>
<keyword evidence="2" id="KW-1185">Reference proteome</keyword>
<dbReference type="Proteomes" id="UP001209854">
    <property type="component" value="Unassembled WGS sequence"/>
</dbReference>
<sequence length="208" mass="23644">MSMYPSVGGALINAFNPGLFDSYKSAGWQRLASALADKYPELDLPVSEVPSFDNDRLRRVDWATQAGMTAGVLRHQLRHVDYHLLKMRYTHDGNQIVTGNHRLMLSMTDNLRAALVEGWPVLRHELIRQRMIRASVLNNETRLQYMALRALRPDVVEKVFQAQGSEQQATVNNQQLEVKKAVVELITRAMIRAESVLESNELVKTEAF</sequence>
<evidence type="ECO:0000313" key="1">
    <source>
        <dbReference type="EMBL" id="MCW7556504.1"/>
    </source>
</evidence>
<gene>
    <name evidence="1" type="ORF">NX722_28480</name>
</gene>
<dbReference type="RefSeq" id="WP_262568773.1">
    <property type="nucleotide sequence ID" value="NZ_CP103299.1"/>
</dbReference>
<proteinExistence type="predicted"/>
<dbReference type="EMBL" id="JAPFCC010000002">
    <property type="protein sequence ID" value="MCW7556504.1"/>
    <property type="molecule type" value="Genomic_DNA"/>
</dbReference>
<organism evidence="1 2">
    <name type="scientific">Endozoicomonas gorgoniicola</name>
    <dbReference type="NCBI Taxonomy" id="1234144"/>
    <lineage>
        <taxon>Bacteria</taxon>
        <taxon>Pseudomonadati</taxon>
        <taxon>Pseudomonadota</taxon>
        <taxon>Gammaproteobacteria</taxon>
        <taxon>Oceanospirillales</taxon>
        <taxon>Endozoicomonadaceae</taxon>
        <taxon>Endozoicomonas</taxon>
    </lineage>
</organism>
<accession>A0ABT3N4E4</accession>
<evidence type="ECO:0000313" key="2">
    <source>
        <dbReference type="Proteomes" id="UP001209854"/>
    </source>
</evidence>
<protein>
    <submittedName>
        <fullName evidence="1">Uncharacterized protein</fullName>
    </submittedName>
</protein>
<comment type="caution">
    <text evidence="1">The sequence shown here is derived from an EMBL/GenBank/DDBJ whole genome shotgun (WGS) entry which is preliminary data.</text>
</comment>